<evidence type="ECO:0000256" key="4">
    <source>
        <dbReference type="RuleBase" id="RU003512"/>
    </source>
</evidence>
<keyword evidence="7" id="KW-1185">Reference proteome</keyword>
<evidence type="ECO:0000256" key="3">
    <source>
        <dbReference type="ARBA" id="ARBA00022729"/>
    </source>
</evidence>
<sequence length="307" mass="33985">MKKRTMVLALVGLMTAIGLMGCSQETGKKDSGMKIVTSFYPIYSMVQEIAGEINDVRMIQSSSGIHSFEPSANDVAAIYDADVFVYHSRTLESWAGSLDPSLQKSTVKVIEASQGMSLDKVAGLEDMEAGEGVDEKTLYDPHTWLDPEKVAEEAHIIAQELSKVDPDHQDVYKKNADKLSQDAQALTKKYQPIFEKVSQKTFVTQHTAFSYLAKRFGLEQLGIAGISPEQEPSPRQLAEIEEFVKRYKVQTIFVESNASSKVAETLVKSTGVDLKTLNPLEADPGNDASYLENLEENLERLAKELNK</sequence>
<protein>
    <submittedName>
        <fullName evidence="6">Adhesion protein</fullName>
    </submittedName>
</protein>
<dbReference type="InterPro" id="IPR006129">
    <property type="entry name" value="AdhesinB"/>
</dbReference>
<keyword evidence="2 4" id="KW-0813">Transport</keyword>
<dbReference type="EMBL" id="BMJN01000012">
    <property type="protein sequence ID" value="GGE30464.1"/>
    <property type="molecule type" value="Genomic_DNA"/>
</dbReference>
<comment type="similarity">
    <text evidence="1 4">Belongs to the bacterial solute-binding protein 9 family.</text>
</comment>
<feature type="chain" id="PRO_5039322430" evidence="5">
    <location>
        <begin position="21"/>
        <end position="307"/>
    </location>
</feature>
<reference evidence="6" key="1">
    <citation type="journal article" date="2014" name="Int. J. Syst. Evol. Microbiol.">
        <title>Complete genome sequence of Corynebacterium casei LMG S-19264T (=DSM 44701T), isolated from a smear-ripened cheese.</title>
        <authorList>
            <consortium name="US DOE Joint Genome Institute (JGI-PGF)"/>
            <person name="Walter F."/>
            <person name="Albersmeier A."/>
            <person name="Kalinowski J."/>
            <person name="Ruckert C."/>
        </authorList>
    </citation>
    <scope>NUCLEOTIDE SEQUENCE</scope>
    <source>
        <strain evidence="6">CGMCC 1.15533</strain>
    </source>
</reference>
<gene>
    <name evidence="6" type="ORF">GCM10011510_09620</name>
</gene>
<dbReference type="GO" id="GO:0007155">
    <property type="term" value="P:cell adhesion"/>
    <property type="evidence" value="ECO:0007669"/>
    <property type="project" value="InterPro"/>
</dbReference>
<evidence type="ECO:0000313" key="7">
    <source>
        <dbReference type="Proteomes" id="UP000660801"/>
    </source>
</evidence>
<dbReference type="PRINTS" id="PR00691">
    <property type="entry name" value="ADHESINB"/>
</dbReference>
<dbReference type="InterPro" id="IPR006127">
    <property type="entry name" value="ZnuA-like"/>
</dbReference>
<dbReference type="SUPFAM" id="SSF53807">
    <property type="entry name" value="Helical backbone' metal receptor"/>
    <property type="match status" value="1"/>
</dbReference>
<dbReference type="OrthoDB" id="9810636at2"/>
<dbReference type="Proteomes" id="UP000660801">
    <property type="component" value="Unassembled WGS sequence"/>
</dbReference>
<dbReference type="InterPro" id="IPR006128">
    <property type="entry name" value="Lipoprotein_PsaA-like"/>
</dbReference>
<proteinExistence type="inferred from homology"/>
<dbReference type="GO" id="GO:0046872">
    <property type="term" value="F:metal ion binding"/>
    <property type="evidence" value="ECO:0007669"/>
    <property type="project" value="InterPro"/>
</dbReference>
<evidence type="ECO:0000256" key="2">
    <source>
        <dbReference type="ARBA" id="ARBA00022448"/>
    </source>
</evidence>
<dbReference type="GO" id="GO:0030001">
    <property type="term" value="P:metal ion transport"/>
    <property type="evidence" value="ECO:0007669"/>
    <property type="project" value="InterPro"/>
</dbReference>
<dbReference type="PRINTS" id="PR00690">
    <property type="entry name" value="ADHESNFAMILY"/>
</dbReference>
<name>A0A917EEL1_9STRE</name>
<dbReference type="Gene3D" id="3.40.50.1980">
    <property type="entry name" value="Nitrogenase molybdenum iron protein domain"/>
    <property type="match status" value="2"/>
</dbReference>
<dbReference type="PANTHER" id="PTHR42953">
    <property type="entry name" value="HIGH-AFFINITY ZINC UPTAKE SYSTEM PROTEIN ZNUA-RELATED"/>
    <property type="match status" value="1"/>
</dbReference>
<feature type="signal peptide" evidence="5">
    <location>
        <begin position="1"/>
        <end position="20"/>
    </location>
</feature>
<dbReference type="InterPro" id="IPR050492">
    <property type="entry name" value="Bact_metal-bind_prot9"/>
</dbReference>
<evidence type="ECO:0000256" key="1">
    <source>
        <dbReference type="ARBA" id="ARBA00011028"/>
    </source>
</evidence>
<accession>A0A917EEL1</accession>
<comment type="caution">
    <text evidence="6">The sequence shown here is derived from an EMBL/GenBank/DDBJ whole genome shotgun (WGS) entry which is preliminary data.</text>
</comment>
<dbReference type="Pfam" id="PF01297">
    <property type="entry name" value="ZnuA"/>
    <property type="match status" value="1"/>
</dbReference>
<dbReference type="AlphaFoldDB" id="A0A917EEL1"/>
<keyword evidence="3 5" id="KW-0732">Signal</keyword>
<organism evidence="6 7">
    <name type="scientific">Streptococcus himalayensis</name>
    <dbReference type="NCBI Taxonomy" id="1888195"/>
    <lineage>
        <taxon>Bacteria</taxon>
        <taxon>Bacillati</taxon>
        <taxon>Bacillota</taxon>
        <taxon>Bacilli</taxon>
        <taxon>Lactobacillales</taxon>
        <taxon>Streptococcaceae</taxon>
        <taxon>Streptococcus</taxon>
    </lineage>
</organism>
<reference evidence="6" key="2">
    <citation type="submission" date="2020-09" db="EMBL/GenBank/DDBJ databases">
        <authorList>
            <person name="Sun Q."/>
            <person name="Zhou Y."/>
        </authorList>
    </citation>
    <scope>NUCLEOTIDE SEQUENCE</scope>
    <source>
        <strain evidence="6">CGMCC 1.15533</strain>
    </source>
</reference>
<evidence type="ECO:0000313" key="6">
    <source>
        <dbReference type="EMBL" id="GGE30464.1"/>
    </source>
</evidence>
<evidence type="ECO:0000256" key="5">
    <source>
        <dbReference type="SAM" id="SignalP"/>
    </source>
</evidence>
<dbReference type="PROSITE" id="PS51257">
    <property type="entry name" value="PROKAR_LIPOPROTEIN"/>
    <property type="match status" value="1"/>
</dbReference>
<dbReference type="PANTHER" id="PTHR42953:SF3">
    <property type="entry name" value="HIGH-AFFINITY ZINC UPTAKE SYSTEM PROTEIN ZNUA"/>
    <property type="match status" value="1"/>
</dbReference>